<keyword evidence="1" id="KW-0812">Transmembrane</keyword>
<gene>
    <name evidence="2" type="ORF">GLYMA_U042100</name>
</gene>
<accession>A0A0R0EAN9</accession>
<evidence type="ECO:0000313" key="4">
    <source>
        <dbReference type="Proteomes" id="UP000008827"/>
    </source>
</evidence>
<name>A0A0R0EAN9_SOYBN</name>
<dbReference type="AlphaFoldDB" id="A0A0R0EAN9"/>
<evidence type="ECO:0000313" key="2">
    <source>
        <dbReference type="EMBL" id="KRG88434.1"/>
    </source>
</evidence>
<proteinExistence type="predicted"/>
<reference evidence="2" key="3">
    <citation type="submission" date="2018-07" db="EMBL/GenBank/DDBJ databases">
        <title>WGS assembly of Glycine max.</title>
        <authorList>
            <person name="Schmutz J."/>
            <person name="Cannon S."/>
            <person name="Schlueter J."/>
            <person name="Ma J."/>
            <person name="Mitros T."/>
            <person name="Nelson W."/>
            <person name="Hyten D."/>
            <person name="Song Q."/>
            <person name="Thelen J."/>
            <person name="Cheng J."/>
            <person name="Xu D."/>
            <person name="Hellsten U."/>
            <person name="May G."/>
            <person name="Yu Y."/>
            <person name="Sakurai T."/>
            <person name="Umezawa T."/>
            <person name="Bhattacharyya M."/>
            <person name="Sandhu D."/>
            <person name="Valliyodan B."/>
            <person name="Lindquist E."/>
            <person name="Peto M."/>
            <person name="Grant D."/>
            <person name="Shu S."/>
            <person name="Goodstein D."/>
            <person name="Barry K."/>
            <person name="Futrell-Griggs M."/>
            <person name="Abernathy B."/>
            <person name="Du J."/>
            <person name="Tian Z."/>
            <person name="Zhu L."/>
            <person name="Gill N."/>
            <person name="Joshi T."/>
            <person name="Libault M."/>
            <person name="Sethuraman A."/>
            <person name="Zhang X."/>
            <person name="Shinozaki K."/>
            <person name="Nguyen H."/>
            <person name="Wing R."/>
            <person name="Cregan P."/>
            <person name="Specht J."/>
            <person name="Grimwood J."/>
            <person name="Rokhsar D."/>
            <person name="Stacey G."/>
            <person name="Shoemaker R."/>
            <person name="Jackson S."/>
        </authorList>
    </citation>
    <scope>NUCLEOTIDE SEQUENCE</scope>
    <source>
        <tissue evidence="2">Callus</tissue>
    </source>
</reference>
<evidence type="ECO:0000256" key="1">
    <source>
        <dbReference type="SAM" id="Phobius"/>
    </source>
</evidence>
<reference evidence="2" key="1">
    <citation type="journal article" date="2010" name="Nature">
        <title>Genome sequence of the palaeopolyploid soybean.</title>
        <authorList>
            <person name="Schmutz J."/>
            <person name="Cannon S.B."/>
            <person name="Schlueter J."/>
            <person name="Ma J."/>
            <person name="Mitros T."/>
            <person name="Nelson W."/>
            <person name="Hyten D.L."/>
            <person name="Song Q."/>
            <person name="Thelen J.J."/>
            <person name="Cheng J."/>
            <person name="Xu D."/>
            <person name="Hellsten U."/>
            <person name="May G.D."/>
            <person name="Yu Y."/>
            <person name="Sakurai T."/>
            <person name="Umezawa T."/>
            <person name="Bhattacharyya M.K."/>
            <person name="Sandhu D."/>
            <person name="Valliyodan B."/>
            <person name="Lindquist E."/>
            <person name="Peto M."/>
            <person name="Grant D."/>
            <person name="Shu S."/>
            <person name="Goodstein D."/>
            <person name="Barry K."/>
            <person name="Futrell-Griggs M."/>
            <person name="Abernathy B."/>
            <person name="Du J."/>
            <person name="Tian Z."/>
            <person name="Zhu L."/>
            <person name="Gill N."/>
            <person name="Joshi T."/>
            <person name="Libault M."/>
            <person name="Sethuraman A."/>
            <person name="Zhang X.-C."/>
            <person name="Shinozaki K."/>
            <person name="Nguyen H.T."/>
            <person name="Wing R.A."/>
            <person name="Cregan P."/>
            <person name="Specht J."/>
            <person name="Grimwood J."/>
            <person name="Rokhsar D."/>
            <person name="Stacey G."/>
            <person name="Shoemaker R.C."/>
            <person name="Jackson S.A."/>
        </authorList>
    </citation>
    <scope>NUCLEOTIDE SEQUENCE</scope>
    <source>
        <tissue evidence="2">Callus</tissue>
    </source>
</reference>
<keyword evidence="4" id="KW-1185">Reference proteome</keyword>
<reference evidence="3" key="2">
    <citation type="submission" date="2018-02" db="UniProtKB">
        <authorList>
            <consortium name="EnsemblPlants"/>
        </authorList>
    </citation>
    <scope>IDENTIFICATION</scope>
    <source>
        <strain evidence="3">Williams 82</strain>
    </source>
</reference>
<feature type="transmembrane region" description="Helical" evidence="1">
    <location>
        <begin position="21"/>
        <end position="41"/>
    </location>
</feature>
<dbReference type="EnsemblPlants" id="KRG88434">
    <property type="protein sequence ID" value="KRG88434"/>
    <property type="gene ID" value="GLYMA_U042100"/>
</dbReference>
<dbReference type="InParanoid" id="A0A0R0EAN9"/>
<evidence type="ECO:0000313" key="3">
    <source>
        <dbReference type="EnsemblPlants" id="KRG88434"/>
    </source>
</evidence>
<sequence>MPFHPKGCVDRKKVKTKRIIGFLHFFFSIYLLFFCFGSRSVFCGLDLIKSVIFFFFITVLWQETIVEEATLRVGGRKIVEFLIHWCVD</sequence>
<keyword evidence="1" id="KW-1133">Transmembrane helix</keyword>
<protein>
    <submittedName>
        <fullName evidence="2 3">Uncharacterized protein</fullName>
    </submittedName>
</protein>
<organism evidence="3">
    <name type="scientific">Glycine max</name>
    <name type="common">Soybean</name>
    <name type="synonym">Glycine hispida</name>
    <dbReference type="NCBI Taxonomy" id="3847"/>
    <lineage>
        <taxon>Eukaryota</taxon>
        <taxon>Viridiplantae</taxon>
        <taxon>Streptophyta</taxon>
        <taxon>Embryophyta</taxon>
        <taxon>Tracheophyta</taxon>
        <taxon>Spermatophyta</taxon>
        <taxon>Magnoliopsida</taxon>
        <taxon>eudicotyledons</taxon>
        <taxon>Gunneridae</taxon>
        <taxon>Pentapetalae</taxon>
        <taxon>rosids</taxon>
        <taxon>fabids</taxon>
        <taxon>Fabales</taxon>
        <taxon>Fabaceae</taxon>
        <taxon>Papilionoideae</taxon>
        <taxon>50 kb inversion clade</taxon>
        <taxon>NPAAA clade</taxon>
        <taxon>indigoferoid/millettioid clade</taxon>
        <taxon>Phaseoleae</taxon>
        <taxon>Glycine</taxon>
        <taxon>Glycine subgen. Soja</taxon>
    </lineage>
</organism>
<dbReference type="Proteomes" id="UP000008827">
    <property type="component" value="Unassembled WGS sequence"/>
</dbReference>
<dbReference type="EMBL" id="KZ847471">
    <property type="protein sequence ID" value="KRG88434.1"/>
    <property type="molecule type" value="Genomic_DNA"/>
</dbReference>
<dbReference type="Gramene" id="KRG88434">
    <property type="protein sequence ID" value="KRG88434"/>
    <property type="gene ID" value="GLYMA_U042100"/>
</dbReference>
<keyword evidence="1" id="KW-0472">Membrane</keyword>